<dbReference type="Pfam" id="PF00561">
    <property type="entry name" value="Abhydrolase_1"/>
    <property type="match status" value="1"/>
</dbReference>
<proteinExistence type="inferred from homology"/>
<keyword evidence="3" id="KW-0378">Hydrolase</keyword>
<evidence type="ECO:0000313" key="4">
    <source>
        <dbReference type="Proteomes" id="UP000831113"/>
    </source>
</evidence>
<dbReference type="Gene3D" id="3.40.50.1820">
    <property type="entry name" value="alpha/beta hydrolase"/>
    <property type="match status" value="1"/>
</dbReference>
<comment type="similarity">
    <text evidence="1">Belongs to the AB hydrolase superfamily.</text>
</comment>
<name>A0ABY4D5I2_9BACT</name>
<dbReference type="SUPFAM" id="SSF53474">
    <property type="entry name" value="alpha/beta-Hydrolases"/>
    <property type="match status" value="1"/>
</dbReference>
<protein>
    <submittedName>
        <fullName evidence="3">Alpha/beta hydrolase</fullName>
    </submittedName>
</protein>
<geneLocation type="plasmid" evidence="3 4">
    <name>unnamed1</name>
</geneLocation>
<dbReference type="InterPro" id="IPR000073">
    <property type="entry name" value="AB_hydrolase_1"/>
</dbReference>
<dbReference type="RefSeq" id="WP_243803021.1">
    <property type="nucleotide sequence ID" value="NZ_CP094670.1"/>
</dbReference>
<organism evidence="3 4">
    <name type="scientific">Hymenobacter tibetensis</name>
    <dbReference type="NCBI Taxonomy" id="497967"/>
    <lineage>
        <taxon>Bacteria</taxon>
        <taxon>Pseudomonadati</taxon>
        <taxon>Bacteroidota</taxon>
        <taxon>Cytophagia</taxon>
        <taxon>Cytophagales</taxon>
        <taxon>Hymenobacteraceae</taxon>
        <taxon>Hymenobacter</taxon>
    </lineage>
</organism>
<evidence type="ECO:0000256" key="1">
    <source>
        <dbReference type="ARBA" id="ARBA00008645"/>
    </source>
</evidence>
<dbReference type="PRINTS" id="PR00111">
    <property type="entry name" value="ABHYDROLASE"/>
</dbReference>
<reference evidence="3 4" key="1">
    <citation type="submission" date="2022-03" db="EMBL/GenBank/DDBJ databases">
        <title>Hymenobactersp. isolated from the air.</title>
        <authorList>
            <person name="Won M."/>
            <person name="Kwon S.-W."/>
        </authorList>
    </citation>
    <scope>NUCLEOTIDE SEQUENCE [LARGE SCALE GENOMIC DNA]</scope>
    <source>
        <strain evidence="3 4">KACC 21982</strain>
        <plasmid evidence="3 4">unnamed1</plasmid>
    </source>
</reference>
<keyword evidence="4" id="KW-1185">Reference proteome</keyword>
<dbReference type="GO" id="GO:0016787">
    <property type="term" value="F:hydrolase activity"/>
    <property type="evidence" value="ECO:0007669"/>
    <property type="project" value="UniProtKB-KW"/>
</dbReference>
<dbReference type="Proteomes" id="UP000831113">
    <property type="component" value="Plasmid unnamed1"/>
</dbReference>
<gene>
    <name evidence="3" type="ORF">MTX78_23460</name>
</gene>
<accession>A0ABY4D5I2</accession>
<evidence type="ECO:0000259" key="2">
    <source>
        <dbReference type="Pfam" id="PF00561"/>
    </source>
</evidence>
<dbReference type="EMBL" id="CP094670">
    <property type="protein sequence ID" value="UOG77307.1"/>
    <property type="molecule type" value="Genomic_DNA"/>
</dbReference>
<evidence type="ECO:0000313" key="3">
    <source>
        <dbReference type="EMBL" id="UOG77307.1"/>
    </source>
</evidence>
<dbReference type="PANTHER" id="PTHR43039">
    <property type="entry name" value="ESTERASE-RELATED"/>
    <property type="match status" value="1"/>
</dbReference>
<sequence length="298" mass="32439">MTAFTVPLANCADKVANRFPDLVSHPAAVGYTLPNVVLERNNVRVFGHGKQVLLLCNGFGCSQHIWHRLTAALSTRYRLVLFDYVGSGGSDFSAYTPERYSSLAGYVQDVLEICQALDLREVTLVGHSIGASIAMLATIAAPQYFSHLVALAASPHFLIEDDYYGGFSREDVEQLLGLMQVNHDSWANLFAGMLLGTENHDLLSKELAQHFCNADSHIAQHFARVSFFSDCRADLAYVPVPTLLVQCSQDMAAPSEVGDYLLAHLPEATLVQLSTTGHCPHLSAPLETLAAMDAFLAV</sequence>
<dbReference type="InterPro" id="IPR029058">
    <property type="entry name" value="AB_hydrolase_fold"/>
</dbReference>
<feature type="domain" description="AB hydrolase-1" evidence="2">
    <location>
        <begin position="52"/>
        <end position="284"/>
    </location>
</feature>
<keyword evidence="3" id="KW-0614">Plasmid</keyword>